<comment type="caution">
    <text evidence="2">The sequence shown here is derived from an EMBL/GenBank/DDBJ whole genome shotgun (WGS) entry which is preliminary data.</text>
</comment>
<feature type="signal peptide" evidence="1">
    <location>
        <begin position="1"/>
        <end position="36"/>
    </location>
</feature>
<keyword evidence="1" id="KW-0732">Signal</keyword>
<organism evidence="2 3">
    <name type="scientific">Steroidobacter agaridevorans</name>
    <dbReference type="NCBI Taxonomy" id="2695856"/>
    <lineage>
        <taxon>Bacteria</taxon>
        <taxon>Pseudomonadati</taxon>
        <taxon>Pseudomonadota</taxon>
        <taxon>Gammaproteobacteria</taxon>
        <taxon>Steroidobacterales</taxon>
        <taxon>Steroidobacteraceae</taxon>
        <taxon>Steroidobacter</taxon>
    </lineage>
</organism>
<evidence type="ECO:0000313" key="2">
    <source>
        <dbReference type="EMBL" id="GFE82242.1"/>
    </source>
</evidence>
<sequence>MPLPRTPSRTIPLSLTSRAKALIVMCAVLIAGQAPAAPFEGASVPTSVRTLICDSNPRIVVLLANGTNIWYPANWESSKLFLATALAAKAAGQNMYYLGTDDTLSVYCTLNSARQVLGFGMED</sequence>
<name>A0A829YHI5_9GAMM</name>
<feature type="chain" id="PRO_5032668913" evidence="1">
    <location>
        <begin position="37"/>
        <end position="123"/>
    </location>
</feature>
<dbReference type="EMBL" id="BLJN01000004">
    <property type="protein sequence ID" value="GFE82242.1"/>
    <property type="molecule type" value="Genomic_DNA"/>
</dbReference>
<gene>
    <name evidence="2" type="ORF">GCM10011487_42420</name>
</gene>
<dbReference type="AlphaFoldDB" id="A0A829YHI5"/>
<keyword evidence="3" id="KW-1185">Reference proteome</keyword>
<evidence type="ECO:0000256" key="1">
    <source>
        <dbReference type="SAM" id="SignalP"/>
    </source>
</evidence>
<accession>A0A829YHI5</accession>
<dbReference type="Proteomes" id="UP000445000">
    <property type="component" value="Unassembled WGS sequence"/>
</dbReference>
<protein>
    <submittedName>
        <fullName evidence="2">Uncharacterized protein</fullName>
    </submittedName>
</protein>
<dbReference type="RefSeq" id="WP_161813904.1">
    <property type="nucleotide sequence ID" value="NZ_BLJN01000004.1"/>
</dbReference>
<evidence type="ECO:0000313" key="3">
    <source>
        <dbReference type="Proteomes" id="UP000445000"/>
    </source>
</evidence>
<proteinExistence type="predicted"/>
<reference evidence="3" key="1">
    <citation type="submission" date="2020-01" db="EMBL/GenBank/DDBJ databases">
        <title>'Steroidobacter agaridevorans' sp. nov., agar-degrading bacteria isolated from rhizosphere soils.</title>
        <authorList>
            <person name="Ikenaga M."/>
            <person name="Kataoka M."/>
            <person name="Murouchi A."/>
            <person name="Katsuragi S."/>
            <person name="Sakai M."/>
        </authorList>
    </citation>
    <scope>NUCLEOTIDE SEQUENCE [LARGE SCALE GENOMIC DNA]</scope>
    <source>
        <strain evidence="3">YU21-B</strain>
    </source>
</reference>